<protein>
    <submittedName>
        <fullName evidence="2">Uncharacterized protein</fullName>
    </submittedName>
</protein>
<sequence>MGENSKVGDDNSDVGGVKETENVEVREVPKATPIAEEGHEAIGSQNVETIQKGLSTKTLVRDTPQNTTKEWVQKRFTEEVATRATEIIDVTATPNQTCVEVPFNTLEIMEHVPPDGAEEGAQIVEQQGTTEVSITPQHNAEQKEKEAKIGMVGEKPMESISTKQEIQNPLDVVDSNKSQHQQLTPLRNDTANLSRSKANCGSTTSASGTQ</sequence>
<feature type="region of interest" description="Disordered" evidence="1">
    <location>
        <begin position="1"/>
        <end position="44"/>
    </location>
</feature>
<accession>A0A9Q1LWX8</accession>
<name>A0A9Q1LWX8_9SOLA</name>
<organism evidence="2 3">
    <name type="scientific">Anisodus acutangulus</name>
    <dbReference type="NCBI Taxonomy" id="402998"/>
    <lineage>
        <taxon>Eukaryota</taxon>
        <taxon>Viridiplantae</taxon>
        <taxon>Streptophyta</taxon>
        <taxon>Embryophyta</taxon>
        <taxon>Tracheophyta</taxon>
        <taxon>Spermatophyta</taxon>
        <taxon>Magnoliopsida</taxon>
        <taxon>eudicotyledons</taxon>
        <taxon>Gunneridae</taxon>
        <taxon>Pentapetalae</taxon>
        <taxon>asterids</taxon>
        <taxon>lamiids</taxon>
        <taxon>Solanales</taxon>
        <taxon>Solanaceae</taxon>
        <taxon>Solanoideae</taxon>
        <taxon>Hyoscyameae</taxon>
        <taxon>Anisodus</taxon>
    </lineage>
</organism>
<dbReference type="EMBL" id="JAJAGQ010000013">
    <property type="protein sequence ID" value="KAJ8546516.1"/>
    <property type="molecule type" value="Genomic_DNA"/>
</dbReference>
<proteinExistence type="predicted"/>
<evidence type="ECO:0000313" key="2">
    <source>
        <dbReference type="EMBL" id="KAJ8546516.1"/>
    </source>
</evidence>
<evidence type="ECO:0000256" key="1">
    <source>
        <dbReference type="SAM" id="MobiDB-lite"/>
    </source>
</evidence>
<dbReference type="AlphaFoldDB" id="A0A9Q1LWX8"/>
<feature type="region of interest" description="Disordered" evidence="1">
    <location>
        <begin position="134"/>
        <end position="210"/>
    </location>
</feature>
<feature type="compositionally biased region" description="Polar residues" evidence="1">
    <location>
        <begin position="175"/>
        <end position="210"/>
    </location>
</feature>
<evidence type="ECO:0000313" key="3">
    <source>
        <dbReference type="Proteomes" id="UP001152561"/>
    </source>
</evidence>
<comment type="caution">
    <text evidence="2">The sequence shown here is derived from an EMBL/GenBank/DDBJ whole genome shotgun (WGS) entry which is preliminary data.</text>
</comment>
<reference evidence="3" key="1">
    <citation type="journal article" date="2023" name="Proc. Natl. Acad. Sci. U.S.A.">
        <title>Genomic and structural basis for evolution of tropane alkaloid biosynthesis.</title>
        <authorList>
            <person name="Wanga Y.-J."/>
            <person name="Taina T."/>
            <person name="Yua J.-Y."/>
            <person name="Lia J."/>
            <person name="Xua B."/>
            <person name="Chenc J."/>
            <person name="D'Auriad J.C."/>
            <person name="Huanga J.-P."/>
            <person name="Huanga S.-X."/>
        </authorList>
    </citation>
    <scope>NUCLEOTIDE SEQUENCE [LARGE SCALE GENOMIC DNA]</scope>
    <source>
        <strain evidence="3">cv. KIB-2019</strain>
    </source>
</reference>
<keyword evidence="3" id="KW-1185">Reference proteome</keyword>
<feature type="compositionally biased region" description="Basic and acidic residues" evidence="1">
    <location>
        <begin position="16"/>
        <end position="29"/>
    </location>
</feature>
<dbReference type="Proteomes" id="UP001152561">
    <property type="component" value="Unassembled WGS sequence"/>
</dbReference>
<gene>
    <name evidence="2" type="ORF">K7X08_032393</name>
</gene>